<dbReference type="Proteomes" id="UP000035762">
    <property type="component" value="Unassembled WGS sequence"/>
</dbReference>
<sequence>MAGDVCIVMTTVMSAEQARELARAVIEARLAACAQTLPISSCYRWDGKIVEDGEQMILFKTLADQYSALEGFLLERHPYEVPEIVRLPVDGVSGQYRDWLLSEVG</sequence>
<dbReference type="InterPro" id="IPR004323">
    <property type="entry name" value="Ion_tolerance_CutA"/>
</dbReference>
<dbReference type="OrthoDB" id="37622at2"/>
<keyword evidence="3" id="KW-1185">Reference proteome</keyword>
<comment type="caution">
    <text evidence="2">The sequence shown here is derived from an EMBL/GenBank/DDBJ whole genome shotgun (WGS) entry which is preliminary data.</text>
</comment>
<name>A0A090MTG4_AFIFE</name>
<dbReference type="InterPro" id="IPR015867">
    <property type="entry name" value="N-reg_PII/ATP_PRibTrfase_C"/>
</dbReference>
<dbReference type="Pfam" id="PF03091">
    <property type="entry name" value="CutA1"/>
    <property type="match status" value="1"/>
</dbReference>
<dbReference type="EMBL" id="CCAZ020000001">
    <property type="protein sequence ID" value="CEG08854.1"/>
    <property type="molecule type" value="Genomic_DNA"/>
</dbReference>
<comment type="similarity">
    <text evidence="1">Belongs to the CutA family.</text>
</comment>
<evidence type="ECO:0000256" key="1">
    <source>
        <dbReference type="ARBA" id="ARBA00010169"/>
    </source>
</evidence>
<dbReference type="AlphaFoldDB" id="A0A090MTG4"/>
<protein>
    <submittedName>
        <fullName evidence="2">Divalent-cation tolerance protein CutA</fullName>
    </submittedName>
</protein>
<accession>A0A090MTG4</accession>
<organism evidence="2 3">
    <name type="scientific">Afipia felis</name>
    <name type="common">Cat scratch disease bacillus</name>
    <dbReference type="NCBI Taxonomy" id="1035"/>
    <lineage>
        <taxon>Bacteria</taxon>
        <taxon>Pseudomonadati</taxon>
        <taxon>Pseudomonadota</taxon>
        <taxon>Alphaproteobacteria</taxon>
        <taxon>Hyphomicrobiales</taxon>
        <taxon>Nitrobacteraceae</taxon>
        <taxon>Afipia</taxon>
    </lineage>
</organism>
<reference evidence="2 3" key="1">
    <citation type="journal article" date="2014" name="Genome Announc.">
        <title>Genome Sequence of Afipia felis Strain 76713, Isolated in Hospital Water Using an Amoeba Co-Culture Procedure.</title>
        <authorList>
            <person name="Benamar S."/>
            <person name="La Scola B."/>
            <person name="Croce O."/>
        </authorList>
    </citation>
    <scope>NUCLEOTIDE SEQUENCE [LARGE SCALE GENOMIC DNA]</scope>
    <source>
        <strain evidence="2 3">76713</strain>
    </source>
</reference>
<dbReference type="PANTHER" id="PTHR23419:SF8">
    <property type="entry name" value="FI09726P"/>
    <property type="match status" value="1"/>
</dbReference>
<evidence type="ECO:0000313" key="2">
    <source>
        <dbReference type="EMBL" id="CEG08854.1"/>
    </source>
</evidence>
<proteinExistence type="inferred from homology"/>
<gene>
    <name evidence="2" type="primary">cutA</name>
    <name evidence="2" type="ORF">BN961_02273</name>
</gene>
<dbReference type="GO" id="GO:0005507">
    <property type="term" value="F:copper ion binding"/>
    <property type="evidence" value="ECO:0007669"/>
    <property type="project" value="TreeGrafter"/>
</dbReference>
<dbReference type="STRING" id="1035.BN961_02273"/>
<dbReference type="RefSeq" id="WP_048756682.1">
    <property type="nucleotide sequence ID" value="NZ_CCAZ020000001.1"/>
</dbReference>
<dbReference type="InterPro" id="IPR011322">
    <property type="entry name" value="N-reg_PII-like_a/b"/>
</dbReference>
<dbReference type="Gene3D" id="3.30.70.120">
    <property type="match status" value="1"/>
</dbReference>
<dbReference type="GO" id="GO:0010038">
    <property type="term" value="P:response to metal ion"/>
    <property type="evidence" value="ECO:0007669"/>
    <property type="project" value="InterPro"/>
</dbReference>
<dbReference type="PANTHER" id="PTHR23419">
    <property type="entry name" value="DIVALENT CATION TOLERANCE CUTA-RELATED"/>
    <property type="match status" value="1"/>
</dbReference>
<evidence type="ECO:0000313" key="3">
    <source>
        <dbReference type="Proteomes" id="UP000035762"/>
    </source>
</evidence>
<dbReference type="SUPFAM" id="SSF54913">
    <property type="entry name" value="GlnB-like"/>
    <property type="match status" value="1"/>
</dbReference>